<dbReference type="SUPFAM" id="SSF54001">
    <property type="entry name" value="Cysteine proteinases"/>
    <property type="match status" value="1"/>
</dbReference>
<dbReference type="AlphaFoldDB" id="A0A0V8EPS4"/>
<evidence type="ECO:0000313" key="3">
    <source>
        <dbReference type="Proteomes" id="UP000052991"/>
    </source>
</evidence>
<dbReference type="EMBL" id="LKLW01000071">
    <property type="protein sequence ID" value="KSU27567.1"/>
    <property type="molecule type" value="Genomic_DNA"/>
</dbReference>
<feature type="domain" description="Transglutaminase-like" evidence="1">
    <location>
        <begin position="222"/>
        <end position="348"/>
    </location>
</feature>
<proteinExistence type="predicted"/>
<dbReference type="InterPro" id="IPR038765">
    <property type="entry name" value="Papain-like_cys_pep_sf"/>
</dbReference>
<evidence type="ECO:0000259" key="1">
    <source>
        <dbReference type="Pfam" id="PF01841"/>
    </source>
</evidence>
<comment type="caution">
    <text evidence="2">The sequence shown here is derived from an EMBL/GenBank/DDBJ whole genome shotgun (WGS) entry which is preliminary data.</text>
</comment>
<dbReference type="InterPro" id="IPR002931">
    <property type="entry name" value="Transglutaminase-like"/>
</dbReference>
<dbReference type="Proteomes" id="UP000052991">
    <property type="component" value="Unassembled WGS sequence"/>
</dbReference>
<organism evidence="2 3">
    <name type="scientific">Lactococcus lactis subsp. lactis</name>
    <name type="common">Streptococcus lactis</name>
    <dbReference type="NCBI Taxonomy" id="1360"/>
    <lineage>
        <taxon>Bacteria</taxon>
        <taxon>Bacillati</taxon>
        <taxon>Bacillota</taxon>
        <taxon>Bacilli</taxon>
        <taxon>Lactobacillales</taxon>
        <taxon>Streptococcaceae</taxon>
        <taxon>Lactococcus</taxon>
    </lineage>
</organism>
<evidence type="ECO:0000313" key="2">
    <source>
        <dbReference type="EMBL" id="KSU27567.1"/>
    </source>
</evidence>
<reference evidence="3" key="1">
    <citation type="submission" date="2015-10" db="EMBL/GenBank/DDBJ databases">
        <title>Draft Genome Sequences of 11 Lactococcus lactis subspecies cremoris strains.</title>
        <authorList>
            <person name="Wels M."/>
            <person name="Backus L."/>
            <person name="Boekhorst J."/>
            <person name="Dijkstra A."/>
            <person name="Beerthuizen M."/>
            <person name="Kelly W."/>
            <person name="Siezen R."/>
            <person name="Bachmann H."/>
            <person name="Van Hijum S."/>
        </authorList>
    </citation>
    <scope>NUCLEOTIDE SEQUENCE [LARGE SCALE GENOMIC DNA]</scope>
    <source>
        <strain evidence="3">N42</strain>
    </source>
</reference>
<dbReference type="RefSeq" id="WP_235587252.1">
    <property type="nucleotide sequence ID" value="NZ_LKLW01000071.1"/>
</dbReference>
<sequence length="578" mass="63800">MKFICKLKITYSFTGLLFICLFTLIAMFSQENSVSADSVPTLVTKNLTVYAVSGDFYNHAKEAVVTAIDSKGNRVEGVDYYNGPIKYSISTDAFGNWVTDKPGIYSVTYSFVDPYTKASISQEVKVTSVSLPSSSLPISEIENTLNKNAIVDEDSDNNAVYDNYNGNILMAFYAHDISYMTKGFEAREEKNYILTGGYKKYNYSENELKSATSLMEGFSNVLEGKNTDFDKIEAIEDYVDDLMTYDLAGAEQDGTEANNIISGARLNEIVGNDHDQYYGQAFSAFLSGKGDCMQYSMLSELGYIYAGIPAVTEINNGNVPTDGFYLSFGNGGHEWNEVQVNGQWYIADDTWADNDIRWRGLIGMDKLPTQDKIGINTLTNQPLYYHTGNVRKLTLMNKSMINPTLTTQPITTISGSGNYQNIMYNSIVNAVYSDGSLVPQSEIHFCVPTITVDGLSYWATDYTGVHNVNFNFKDPNTGDIITSTVLVTTVSPILLTTTVSAASGSGNYEKVMYNAIVNAKYSNGTQVPLSSIHYLVPTIIVDGQTHWATDYPGNYNIQFNFTDITGQIVKANATVIIN</sequence>
<gene>
    <name evidence="2" type="ORF">N42_1146</name>
</gene>
<dbReference type="PATRIC" id="fig|1360.116.peg.218"/>
<dbReference type="Pfam" id="PF01841">
    <property type="entry name" value="Transglut_core"/>
    <property type="match status" value="1"/>
</dbReference>
<protein>
    <recommendedName>
        <fullName evidence="1">Transglutaminase-like domain-containing protein</fullName>
    </recommendedName>
</protein>
<dbReference type="Gene3D" id="3.10.620.30">
    <property type="match status" value="1"/>
</dbReference>
<accession>A0A0V8EPS4</accession>
<name>A0A0V8EPS4_LACLL</name>